<dbReference type="Proteomes" id="UP001595912">
    <property type="component" value="Unassembled WGS sequence"/>
</dbReference>
<reference evidence="2" key="1">
    <citation type="journal article" date="2019" name="Int. J. Syst. Evol. Microbiol.">
        <title>The Global Catalogue of Microorganisms (GCM) 10K type strain sequencing project: providing services to taxonomists for standard genome sequencing and annotation.</title>
        <authorList>
            <consortium name="The Broad Institute Genomics Platform"/>
            <consortium name="The Broad Institute Genome Sequencing Center for Infectious Disease"/>
            <person name="Wu L."/>
            <person name="Ma J."/>
        </authorList>
    </citation>
    <scope>NUCLEOTIDE SEQUENCE [LARGE SCALE GENOMIC DNA]</scope>
    <source>
        <strain evidence="2">CGMCC 4.7152</strain>
    </source>
</reference>
<dbReference type="RefSeq" id="WP_380125777.1">
    <property type="nucleotide sequence ID" value="NZ_JBHSIU010000068.1"/>
</dbReference>
<accession>A0ABV9WCG6</accession>
<name>A0ABV9WCG6_9ACTN</name>
<proteinExistence type="predicted"/>
<evidence type="ECO:0000313" key="1">
    <source>
        <dbReference type="EMBL" id="MFC5005184.1"/>
    </source>
</evidence>
<comment type="caution">
    <text evidence="1">The sequence shown here is derived from an EMBL/GenBank/DDBJ whole genome shotgun (WGS) entry which is preliminary data.</text>
</comment>
<gene>
    <name evidence="1" type="ORF">ACFPIJ_46040</name>
</gene>
<protein>
    <submittedName>
        <fullName evidence="1">Uncharacterized protein</fullName>
    </submittedName>
</protein>
<evidence type="ECO:0000313" key="2">
    <source>
        <dbReference type="Proteomes" id="UP001595912"/>
    </source>
</evidence>
<keyword evidence="2" id="KW-1185">Reference proteome</keyword>
<sequence>MHDLYCVYIGRVPLAAAIRDERVRLTGTTPMVNGFHRWMLWSSFAAASRVSVARPVPAP</sequence>
<organism evidence="1 2">
    <name type="scientific">Dactylosporangium cerinum</name>
    <dbReference type="NCBI Taxonomy" id="1434730"/>
    <lineage>
        <taxon>Bacteria</taxon>
        <taxon>Bacillati</taxon>
        <taxon>Actinomycetota</taxon>
        <taxon>Actinomycetes</taxon>
        <taxon>Micromonosporales</taxon>
        <taxon>Micromonosporaceae</taxon>
        <taxon>Dactylosporangium</taxon>
    </lineage>
</organism>
<dbReference type="EMBL" id="JBHSIU010000068">
    <property type="protein sequence ID" value="MFC5005184.1"/>
    <property type="molecule type" value="Genomic_DNA"/>
</dbReference>